<sequence>VWVRDALQCSLSNYWTVKTSATNSWLANKLIKMHGEVYTWIKLRVGDGENCRFWKEDWSPFGSLQDYFYSTSASRQGIPIDATLSDLNRSGNWALPRARSEAMLQVQTALTTMSLQEGLEDGYDWIVAGALTTSYKTTDVYWELKGVEAKEPWAAIVCTKGGIPKHSFLPESRDHLFFQCPYSWRIWSEMAQRCSFIPSQSWQTTLNQLMGLTWNKHTRRLTLLCWQAVIYMLWRERNQRLHIQRFQSSDTLQIALDRLIRDKILSLRSSSPLLSSSLMQKWFATKR</sequence>
<protein>
    <recommendedName>
        <fullName evidence="3">Reverse transcriptase zinc-binding domain-containing protein</fullName>
    </recommendedName>
</protein>
<evidence type="ECO:0000313" key="2">
    <source>
        <dbReference type="EMBL" id="VDC71696.1"/>
    </source>
</evidence>
<dbReference type="Gramene" id="A05p30820.2_BraZ1">
    <property type="protein sequence ID" value="A05p30820.2_BraZ1.CDS"/>
    <property type="gene ID" value="A05g30820.2_BraZ1"/>
</dbReference>
<feature type="non-terminal residue" evidence="2">
    <location>
        <position position="1"/>
    </location>
</feature>
<gene>
    <name evidence="2" type="ORF">BRAA05T21410Z</name>
    <name evidence="1" type="ORF">BRAPAZ1V2_A05P30820.2</name>
</gene>
<dbReference type="EMBL" id="LS974621">
    <property type="protein sequence ID" value="CAG7876561.1"/>
    <property type="molecule type" value="Genomic_DNA"/>
</dbReference>
<dbReference type="EMBL" id="LR031570">
    <property type="protein sequence ID" value="VDC71696.1"/>
    <property type="molecule type" value="Genomic_DNA"/>
</dbReference>
<accession>A0A3P5YV90</accession>
<proteinExistence type="predicted"/>
<reference evidence="2" key="1">
    <citation type="submission" date="2018-11" db="EMBL/GenBank/DDBJ databases">
        <authorList>
            <consortium name="Genoscope - CEA"/>
            <person name="William W."/>
        </authorList>
    </citation>
    <scope>NUCLEOTIDE SEQUENCE</scope>
</reference>
<dbReference type="Proteomes" id="UP000694005">
    <property type="component" value="Chromosome A05"/>
</dbReference>
<organism evidence="2">
    <name type="scientific">Brassica campestris</name>
    <name type="common">Field mustard</name>
    <dbReference type="NCBI Taxonomy" id="3711"/>
    <lineage>
        <taxon>Eukaryota</taxon>
        <taxon>Viridiplantae</taxon>
        <taxon>Streptophyta</taxon>
        <taxon>Embryophyta</taxon>
        <taxon>Tracheophyta</taxon>
        <taxon>Spermatophyta</taxon>
        <taxon>Magnoliopsida</taxon>
        <taxon>eudicotyledons</taxon>
        <taxon>Gunneridae</taxon>
        <taxon>Pentapetalae</taxon>
        <taxon>rosids</taxon>
        <taxon>malvids</taxon>
        <taxon>Brassicales</taxon>
        <taxon>Brassicaceae</taxon>
        <taxon>Brassiceae</taxon>
        <taxon>Brassica</taxon>
    </lineage>
</organism>
<evidence type="ECO:0008006" key="3">
    <source>
        <dbReference type="Google" id="ProtNLM"/>
    </source>
</evidence>
<evidence type="ECO:0000313" key="1">
    <source>
        <dbReference type="EMBL" id="CAG7876561.1"/>
    </source>
</evidence>
<dbReference type="AlphaFoldDB" id="A0A3P5YV90"/>
<name>A0A3P5YV90_BRACM</name>